<comment type="caution">
    <text evidence="1">The sequence shown here is derived from an EMBL/GenBank/DDBJ whole genome shotgun (WGS) entry which is preliminary data.</text>
</comment>
<evidence type="ECO:0000313" key="2">
    <source>
        <dbReference type="Proteomes" id="UP001341840"/>
    </source>
</evidence>
<protein>
    <submittedName>
        <fullName evidence="1">Uncharacterized protein</fullName>
    </submittedName>
</protein>
<keyword evidence="2" id="KW-1185">Reference proteome</keyword>
<proteinExistence type="predicted"/>
<gene>
    <name evidence="1" type="ORF">PIB30_047993</name>
</gene>
<sequence length="158" mass="17358">MRQVVEYSSIPKRVGYSGPVLYGKVGVNCSTCRRRQISTLIRPLAEPPKDDCSIQHGNKHPGSITYLHQRVGLEGSESCWALMCLRRGHAGSMPQCGFGVVWASFSRWTHAIAWSRRGVGLAWPRLGVVSGESPCLGVMVARSWRGMWPGSRLAHAVA</sequence>
<evidence type="ECO:0000313" key="1">
    <source>
        <dbReference type="EMBL" id="MED6147877.1"/>
    </source>
</evidence>
<dbReference type="Proteomes" id="UP001341840">
    <property type="component" value="Unassembled WGS sequence"/>
</dbReference>
<accession>A0ABU6TGQ8</accession>
<reference evidence="1 2" key="1">
    <citation type="journal article" date="2023" name="Plants (Basel)">
        <title>Bridging the Gap: Combining Genomics and Transcriptomics Approaches to Understand Stylosanthes scabra, an Orphan Legume from the Brazilian Caatinga.</title>
        <authorList>
            <person name="Ferreira-Neto J.R.C."/>
            <person name="da Silva M.D."/>
            <person name="Binneck E."/>
            <person name="de Melo N.F."/>
            <person name="da Silva R.H."/>
            <person name="de Melo A.L.T.M."/>
            <person name="Pandolfi V."/>
            <person name="Bustamante F.O."/>
            <person name="Brasileiro-Vidal A.C."/>
            <person name="Benko-Iseppon A.M."/>
        </authorList>
    </citation>
    <scope>NUCLEOTIDE SEQUENCE [LARGE SCALE GENOMIC DNA]</scope>
    <source>
        <tissue evidence="1">Leaves</tissue>
    </source>
</reference>
<dbReference type="EMBL" id="JASCZI010090932">
    <property type="protein sequence ID" value="MED6147877.1"/>
    <property type="molecule type" value="Genomic_DNA"/>
</dbReference>
<name>A0ABU6TGQ8_9FABA</name>
<organism evidence="1 2">
    <name type="scientific">Stylosanthes scabra</name>
    <dbReference type="NCBI Taxonomy" id="79078"/>
    <lineage>
        <taxon>Eukaryota</taxon>
        <taxon>Viridiplantae</taxon>
        <taxon>Streptophyta</taxon>
        <taxon>Embryophyta</taxon>
        <taxon>Tracheophyta</taxon>
        <taxon>Spermatophyta</taxon>
        <taxon>Magnoliopsida</taxon>
        <taxon>eudicotyledons</taxon>
        <taxon>Gunneridae</taxon>
        <taxon>Pentapetalae</taxon>
        <taxon>rosids</taxon>
        <taxon>fabids</taxon>
        <taxon>Fabales</taxon>
        <taxon>Fabaceae</taxon>
        <taxon>Papilionoideae</taxon>
        <taxon>50 kb inversion clade</taxon>
        <taxon>dalbergioids sensu lato</taxon>
        <taxon>Dalbergieae</taxon>
        <taxon>Pterocarpus clade</taxon>
        <taxon>Stylosanthes</taxon>
    </lineage>
</organism>